<proteinExistence type="predicted"/>
<sequence length="303" mass="34684">MPIVSMRNFMNHVGTANDGFRQSASSLNNIILLLGGNAQNSPNNRNINNRTAENIEGEIHSLPVDKLLKYQTALVYLGNALNIDSFARPTNYNMAFHDFELQWYQFRDPTHGMIRIDNARYIFKHQFTFDSTNGDVNTFTHCLTREHVWYPTARAYDPPFNQLLSRVPQSFFMPPNGSQSASVTDDHSTFNPDYIVRRPLTMGRTIDIRQRYQYRQPGRQWQNIPGASYILKKGVRWGVGGDPCFFFSKENYAPENPKAFHFEVEIALGNAPLATFNRLPSRGATSHNSMNRQREIRVIADGS</sequence>
<dbReference type="Proteomes" id="UP000660708">
    <property type="component" value="Unassembled WGS sequence"/>
</dbReference>
<accession>A0A8I0MXF2</accession>
<keyword evidence="2" id="KW-1185">Reference proteome</keyword>
<comment type="caution">
    <text evidence="1">The sequence shown here is derived from an EMBL/GenBank/DDBJ whole genome shotgun (WGS) entry which is preliminary data.</text>
</comment>
<evidence type="ECO:0000313" key="2">
    <source>
        <dbReference type="Proteomes" id="UP000660708"/>
    </source>
</evidence>
<reference evidence="1 2" key="1">
    <citation type="submission" date="2015-06" db="EMBL/GenBank/DDBJ databases">
        <title>Genome sequence of Pseudoalteromonas peptidolytica.</title>
        <authorList>
            <person name="Xie B.-B."/>
            <person name="Rong J.-C."/>
            <person name="Qin Q.-L."/>
            <person name="Zhang Y.-Z."/>
        </authorList>
    </citation>
    <scope>NUCLEOTIDE SEQUENCE [LARGE SCALE GENOMIC DNA]</scope>
    <source>
        <strain evidence="1 2">F12-50-A1</strain>
    </source>
</reference>
<organism evidence="1 2">
    <name type="scientific">Pseudoalteromonas peptidolytica F12-50-A1</name>
    <dbReference type="NCBI Taxonomy" id="1315280"/>
    <lineage>
        <taxon>Bacteria</taxon>
        <taxon>Pseudomonadati</taxon>
        <taxon>Pseudomonadota</taxon>
        <taxon>Gammaproteobacteria</taxon>
        <taxon>Alteromonadales</taxon>
        <taxon>Pseudoalteromonadaceae</taxon>
        <taxon>Pseudoalteromonas</taxon>
    </lineage>
</organism>
<protein>
    <submittedName>
        <fullName evidence="1">Uncharacterized protein</fullName>
    </submittedName>
</protein>
<name>A0A8I0MXF2_9GAMM</name>
<evidence type="ECO:0000313" key="1">
    <source>
        <dbReference type="EMBL" id="MBE0347066.1"/>
    </source>
</evidence>
<dbReference type="AlphaFoldDB" id="A0A8I0MXF2"/>
<dbReference type="EMBL" id="AQHF01000025">
    <property type="protein sequence ID" value="MBE0347066.1"/>
    <property type="molecule type" value="Genomic_DNA"/>
</dbReference>
<gene>
    <name evidence="1" type="ORF">PPEP_a4061</name>
</gene>
<dbReference type="RefSeq" id="WP_147391334.1">
    <property type="nucleotide sequence ID" value="NZ_AQHF01000025.1"/>
</dbReference>